<comment type="caution">
    <text evidence="5">The sequence shown here is derived from an EMBL/GenBank/DDBJ whole genome shotgun (WGS) entry which is preliminary data.</text>
</comment>
<dbReference type="EMBL" id="JBHLXG010000025">
    <property type="protein sequence ID" value="MFC0228747.1"/>
    <property type="molecule type" value="Genomic_DNA"/>
</dbReference>
<dbReference type="PANTHER" id="PTHR33154">
    <property type="entry name" value="TRANSCRIPTIONAL REGULATOR, ARSR FAMILY"/>
    <property type="match status" value="1"/>
</dbReference>
<dbReference type="SMART" id="SM00418">
    <property type="entry name" value="HTH_ARSR"/>
    <property type="match status" value="1"/>
</dbReference>
<dbReference type="InterPro" id="IPR036390">
    <property type="entry name" value="WH_DNA-bd_sf"/>
</dbReference>
<dbReference type="PRINTS" id="PR00778">
    <property type="entry name" value="HTHARSR"/>
</dbReference>
<gene>
    <name evidence="5" type="ORF">ACFFJ3_19990</name>
</gene>
<dbReference type="Proteomes" id="UP001589792">
    <property type="component" value="Unassembled WGS sequence"/>
</dbReference>
<evidence type="ECO:0000313" key="5">
    <source>
        <dbReference type="EMBL" id="MFC0228747.1"/>
    </source>
</evidence>
<dbReference type="PROSITE" id="PS50987">
    <property type="entry name" value="HTH_ARSR_2"/>
    <property type="match status" value="1"/>
</dbReference>
<name>A0ABV6EID3_9GAMM</name>
<dbReference type="SUPFAM" id="SSF46785">
    <property type="entry name" value="Winged helix' DNA-binding domain"/>
    <property type="match status" value="1"/>
</dbReference>
<organism evidence="5 6">
    <name type="scientific">Serratia aquatilis</name>
    <dbReference type="NCBI Taxonomy" id="1737515"/>
    <lineage>
        <taxon>Bacteria</taxon>
        <taxon>Pseudomonadati</taxon>
        <taxon>Pseudomonadota</taxon>
        <taxon>Gammaproteobacteria</taxon>
        <taxon>Enterobacterales</taxon>
        <taxon>Yersiniaceae</taxon>
        <taxon>Serratia</taxon>
    </lineage>
</organism>
<dbReference type="Gene3D" id="1.10.10.10">
    <property type="entry name" value="Winged helix-like DNA-binding domain superfamily/Winged helix DNA-binding domain"/>
    <property type="match status" value="1"/>
</dbReference>
<sequence length="139" mass="16083">MIFTKLTESQRFFDLVFFCIKIKIHFLGLKLGNICMNNVVIRDFPLVLTAVFKALSDPTRLNIVQELFNDEANSERHCSSFDCLTKFSRATRSHHFKVLREAGLVSLIDKGNISLAQLRRDEIEKMYPGLLNILVRHLK</sequence>
<evidence type="ECO:0000256" key="1">
    <source>
        <dbReference type="ARBA" id="ARBA00023015"/>
    </source>
</evidence>
<evidence type="ECO:0000256" key="3">
    <source>
        <dbReference type="ARBA" id="ARBA00023163"/>
    </source>
</evidence>
<dbReference type="CDD" id="cd00090">
    <property type="entry name" value="HTH_ARSR"/>
    <property type="match status" value="1"/>
</dbReference>
<dbReference type="InterPro" id="IPR001845">
    <property type="entry name" value="HTH_ArsR_DNA-bd_dom"/>
</dbReference>
<dbReference type="InterPro" id="IPR051081">
    <property type="entry name" value="HTH_MetalResp_TranReg"/>
</dbReference>
<keyword evidence="3" id="KW-0804">Transcription</keyword>
<keyword evidence="6" id="KW-1185">Reference proteome</keyword>
<dbReference type="RefSeq" id="WP_380678729.1">
    <property type="nucleotide sequence ID" value="NZ_CP173186.1"/>
</dbReference>
<dbReference type="InterPro" id="IPR011991">
    <property type="entry name" value="ArsR-like_HTH"/>
</dbReference>
<protein>
    <submittedName>
        <fullName evidence="5">ArsR/SmtB family transcription factor</fullName>
    </submittedName>
</protein>
<feature type="domain" description="HTH arsR-type" evidence="4">
    <location>
        <begin position="40"/>
        <end position="139"/>
    </location>
</feature>
<evidence type="ECO:0000313" key="6">
    <source>
        <dbReference type="Proteomes" id="UP001589792"/>
    </source>
</evidence>
<dbReference type="PANTHER" id="PTHR33154:SF12">
    <property type="entry name" value="TRANSCRIPTIONAL REGULATORY PROTEIN"/>
    <property type="match status" value="1"/>
</dbReference>
<dbReference type="InterPro" id="IPR036388">
    <property type="entry name" value="WH-like_DNA-bd_sf"/>
</dbReference>
<keyword evidence="1" id="KW-0805">Transcription regulation</keyword>
<evidence type="ECO:0000256" key="2">
    <source>
        <dbReference type="ARBA" id="ARBA00023125"/>
    </source>
</evidence>
<proteinExistence type="predicted"/>
<accession>A0ABV6EID3</accession>
<evidence type="ECO:0000259" key="4">
    <source>
        <dbReference type="PROSITE" id="PS50987"/>
    </source>
</evidence>
<reference evidence="5 6" key="1">
    <citation type="submission" date="2024-09" db="EMBL/GenBank/DDBJ databases">
        <authorList>
            <person name="Sun Q."/>
            <person name="Mori K."/>
        </authorList>
    </citation>
    <scope>NUCLEOTIDE SEQUENCE [LARGE SCALE GENOMIC DNA]</scope>
    <source>
        <strain evidence="5 6">CCM 8626</strain>
    </source>
</reference>
<dbReference type="Pfam" id="PF01022">
    <property type="entry name" value="HTH_5"/>
    <property type="match status" value="1"/>
</dbReference>
<keyword evidence="2" id="KW-0238">DNA-binding</keyword>